<keyword evidence="3" id="KW-0732">Signal</keyword>
<comment type="caution">
    <text evidence="4">The sequence shown here is derived from an EMBL/GenBank/DDBJ whole genome shotgun (WGS) entry which is preliminary data.</text>
</comment>
<dbReference type="EMBL" id="SZQA01000010">
    <property type="protein sequence ID" value="TKK88678.1"/>
    <property type="molecule type" value="Genomic_DNA"/>
</dbReference>
<dbReference type="AlphaFoldDB" id="A0A4U3MGV7"/>
<dbReference type="Proteomes" id="UP000308705">
    <property type="component" value="Unassembled WGS sequence"/>
</dbReference>
<organism evidence="4 5">
    <name type="scientific">Herbidospora galbida</name>
    <dbReference type="NCBI Taxonomy" id="2575442"/>
    <lineage>
        <taxon>Bacteria</taxon>
        <taxon>Bacillati</taxon>
        <taxon>Actinomycetota</taxon>
        <taxon>Actinomycetes</taxon>
        <taxon>Streptosporangiales</taxon>
        <taxon>Streptosporangiaceae</taxon>
        <taxon>Herbidospora</taxon>
    </lineage>
</organism>
<comment type="subcellular location">
    <subcellularLocation>
        <location evidence="1">Secreted</location>
    </subcellularLocation>
</comment>
<proteinExistence type="predicted"/>
<reference evidence="4 5" key="1">
    <citation type="submission" date="2019-04" db="EMBL/GenBank/DDBJ databases">
        <title>Herbidospora sp. NEAU-GS14.nov., a novel actinomycete isolated from soil.</title>
        <authorList>
            <person name="Han L."/>
        </authorList>
    </citation>
    <scope>NUCLEOTIDE SEQUENCE [LARGE SCALE GENOMIC DNA]</scope>
    <source>
        <strain evidence="4 5">NEAU-GS14</strain>
    </source>
</reference>
<protein>
    <submittedName>
        <fullName evidence="4">Uncharacterized protein</fullName>
    </submittedName>
</protein>
<keyword evidence="5" id="KW-1185">Reference proteome</keyword>
<accession>A0A4U3MGV7</accession>
<dbReference type="InterPro" id="IPR004153">
    <property type="entry name" value="CXCXC_repeat"/>
</dbReference>
<evidence type="ECO:0000256" key="2">
    <source>
        <dbReference type="ARBA" id="ARBA00022525"/>
    </source>
</evidence>
<name>A0A4U3MGV7_9ACTN</name>
<gene>
    <name evidence="4" type="ORF">FDA94_13300</name>
</gene>
<evidence type="ECO:0000256" key="1">
    <source>
        <dbReference type="ARBA" id="ARBA00004613"/>
    </source>
</evidence>
<dbReference type="GO" id="GO:0005576">
    <property type="term" value="C:extracellular region"/>
    <property type="evidence" value="ECO:0007669"/>
    <property type="project" value="UniProtKB-SubCell"/>
</dbReference>
<sequence length="18" mass="2126">MAHPRPRDPRRCACRCNS</sequence>
<evidence type="ECO:0000256" key="3">
    <source>
        <dbReference type="ARBA" id="ARBA00022729"/>
    </source>
</evidence>
<evidence type="ECO:0000313" key="4">
    <source>
        <dbReference type="EMBL" id="TKK88678.1"/>
    </source>
</evidence>
<evidence type="ECO:0000313" key="5">
    <source>
        <dbReference type="Proteomes" id="UP000308705"/>
    </source>
</evidence>
<keyword evidence="2" id="KW-0964">Secreted</keyword>
<dbReference type="Pfam" id="PF03128">
    <property type="entry name" value="CXCXC"/>
    <property type="match status" value="1"/>
</dbReference>